<feature type="domain" description="HTH lysR-type" evidence="5">
    <location>
        <begin position="1"/>
        <end position="58"/>
    </location>
</feature>
<name>A0A941IEL1_9BACI</name>
<evidence type="ECO:0000259" key="5">
    <source>
        <dbReference type="PROSITE" id="PS50931"/>
    </source>
</evidence>
<accession>A0A941IEL1</accession>
<keyword evidence="3" id="KW-0238">DNA-binding</keyword>
<proteinExistence type="inferred from homology"/>
<comment type="caution">
    <text evidence="6">The sequence shown here is derived from an EMBL/GenBank/DDBJ whole genome shotgun (WGS) entry which is preliminary data.</text>
</comment>
<dbReference type="EMBL" id="JAGSOT010000094">
    <property type="protein sequence ID" value="MBR7798180.1"/>
    <property type="molecule type" value="Genomic_DNA"/>
</dbReference>
<evidence type="ECO:0000256" key="3">
    <source>
        <dbReference type="ARBA" id="ARBA00023125"/>
    </source>
</evidence>
<reference evidence="6" key="1">
    <citation type="submission" date="2021-04" db="EMBL/GenBank/DDBJ databases">
        <title>Isolation and polyphasic classification of algal microorganism.</title>
        <authorList>
            <person name="Wang S."/>
        </authorList>
    </citation>
    <scope>NUCLEOTIDE SEQUENCE</scope>
    <source>
        <strain evidence="6">720a</strain>
    </source>
</reference>
<dbReference type="InterPro" id="IPR036388">
    <property type="entry name" value="WH-like_DNA-bd_sf"/>
</dbReference>
<dbReference type="InterPro" id="IPR005119">
    <property type="entry name" value="LysR_subst-bd"/>
</dbReference>
<dbReference type="PROSITE" id="PS50931">
    <property type="entry name" value="HTH_LYSR"/>
    <property type="match status" value="1"/>
</dbReference>
<keyword evidence="2" id="KW-0805">Transcription regulation</keyword>
<dbReference type="GO" id="GO:0003677">
    <property type="term" value="F:DNA binding"/>
    <property type="evidence" value="ECO:0007669"/>
    <property type="project" value="UniProtKB-KW"/>
</dbReference>
<dbReference type="CDD" id="cd05466">
    <property type="entry name" value="PBP2_LTTR_substrate"/>
    <property type="match status" value="1"/>
</dbReference>
<evidence type="ECO:0000256" key="2">
    <source>
        <dbReference type="ARBA" id="ARBA00023015"/>
    </source>
</evidence>
<dbReference type="SUPFAM" id="SSF46785">
    <property type="entry name" value="Winged helix' DNA-binding domain"/>
    <property type="match status" value="1"/>
</dbReference>
<dbReference type="Gene3D" id="3.40.190.290">
    <property type="match status" value="1"/>
</dbReference>
<evidence type="ECO:0000313" key="7">
    <source>
        <dbReference type="Proteomes" id="UP000675284"/>
    </source>
</evidence>
<keyword evidence="7" id="KW-1185">Reference proteome</keyword>
<dbReference type="SUPFAM" id="SSF53850">
    <property type="entry name" value="Periplasmic binding protein-like II"/>
    <property type="match status" value="1"/>
</dbReference>
<sequence length="294" mass="34085">MEFRHLVYFVTIVEQSTYTRAATVLHVSQPSLSAAIKKLENEVGLTLIKRNTRSLEVTSEGKILYQEAKKLLNHYQHVSKEMIRLKEQGPLELTIGLIESSNFWVPKILKQFQKEYQDAHIKLLEILSLTDVEKALTNFDIHLAITNQNLNNDAIETLPIYEEKLVAVLPQGHNLQDYTELTIYDLKDETFIICKEGFQTREDILYAFAKSGIQPMIQFEIERFETACRLVIEGLGITVVPENYVKNTVHSDYHIKHINDSHLSRSVYLAYEKNRYLPPIVLKFIGLVEEFFKQ</sequence>
<evidence type="ECO:0000256" key="4">
    <source>
        <dbReference type="ARBA" id="ARBA00023163"/>
    </source>
</evidence>
<gene>
    <name evidence="6" type="ORF">KCX74_19370</name>
</gene>
<dbReference type="RefSeq" id="WP_034679462.1">
    <property type="nucleotide sequence ID" value="NZ_BAAACY010000045.1"/>
</dbReference>
<dbReference type="Pfam" id="PF00126">
    <property type="entry name" value="HTH_1"/>
    <property type="match status" value="1"/>
</dbReference>
<dbReference type="PANTHER" id="PTHR30419">
    <property type="entry name" value="HTH-TYPE TRANSCRIPTIONAL REGULATOR YBHD"/>
    <property type="match status" value="1"/>
</dbReference>
<keyword evidence="4" id="KW-0804">Transcription</keyword>
<dbReference type="Pfam" id="PF03466">
    <property type="entry name" value="LysR_substrate"/>
    <property type="match status" value="1"/>
</dbReference>
<dbReference type="InterPro" id="IPR036390">
    <property type="entry name" value="WH_DNA-bd_sf"/>
</dbReference>
<evidence type="ECO:0000313" key="6">
    <source>
        <dbReference type="EMBL" id="MBR7798180.1"/>
    </source>
</evidence>
<dbReference type="GO" id="GO:0005829">
    <property type="term" value="C:cytosol"/>
    <property type="evidence" value="ECO:0007669"/>
    <property type="project" value="TreeGrafter"/>
</dbReference>
<dbReference type="PANTHER" id="PTHR30419:SF8">
    <property type="entry name" value="NITROGEN ASSIMILATION TRANSCRIPTIONAL ACTIVATOR-RELATED"/>
    <property type="match status" value="1"/>
</dbReference>
<dbReference type="FunFam" id="1.10.10.10:FF:000001">
    <property type="entry name" value="LysR family transcriptional regulator"/>
    <property type="match status" value="1"/>
</dbReference>
<dbReference type="PRINTS" id="PR00039">
    <property type="entry name" value="HTHLYSR"/>
</dbReference>
<dbReference type="GO" id="GO:0003700">
    <property type="term" value="F:DNA-binding transcription factor activity"/>
    <property type="evidence" value="ECO:0007669"/>
    <property type="project" value="InterPro"/>
</dbReference>
<dbReference type="InterPro" id="IPR050950">
    <property type="entry name" value="HTH-type_LysR_regulators"/>
</dbReference>
<dbReference type="Gene3D" id="1.10.10.10">
    <property type="entry name" value="Winged helix-like DNA-binding domain superfamily/Winged helix DNA-binding domain"/>
    <property type="match status" value="1"/>
</dbReference>
<dbReference type="Proteomes" id="UP000675284">
    <property type="component" value="Unassembled WGS sequence"/>
</dbReference>
<dbReference type="AlphaFoldDB" id="A0A941IEL1"/>
<dbReference type="InterPro" id="IPR000847">
    <property type="entry name" value="LysR_HTH_N"/>
</dbReference>
<protein>
    <submittedName>
        <fullName evidence="6">LysR family transcriptional regulator</fullName>
    </submittedName>
</protein>
<evidence type="ECO:0000256" key="1">
    <source>
        <dbReference type="ARBA" id="ARBA00009437"/>
    </source>
</evidence>
<organism evidence="6 7">
    <name type="scientific">Virgibacillus salarius</name>
    <dbReference type="NCBI Taxonomy" id="447199"/>
    <lineage>
        <taxon>Bacteria</taxon>
        <taxon>Bacillati</taxon>
        <taxon>Bacillota</taxon>
        <taxon>Bacilli</taxon>
        <taxon>Bacillales</taxon>
        <taxon>Bacillaceae</taxon>
        <taxon>Virgibacillus</taxon>
    </lineage>
</organism>
<comment type="similarity">
    <text evidence="1">Belongs to the LysR transcriptional regulatory family.</text>
</comment>